<proteinExistence type="predicted"/>
<sequence>MEKRSHRPKAFSSSTSNILAVMDGDGYKRSASEVDISRGFIPSDMKDPNKKKILDDLTKKIFLSSDEEKLRKKQIKQRPMRPKYFYEKNGNQFWNSASPTPAPLPETKQHRSQDKIRHPHQMYTDSSVYQPKHHPSVADQVKMAHQLSSSLFADANKESQGQEMFFKRVQTSDPQSKHQGVKVHPHRPPNMKLVMNPEGKLHDWTDLPKEEISELANVVSHHFSQTENDIQRNGGDNYSSYKDIFESRRNVFTNIMDNAFMTPSHSSPQWNHNNNNRNMNLNYMNRTKQGLSVSNQNYIHRQQTGQPSSHFPQSNYDILRSKTAPSLASTPKLPKRGGSKYVMPNYENRPSIEKFFV</sequence>
<dbReference type="AlphaFoldDB" id="A0A0K2TC31"/>
<reference evidence="2" key="1">
    <citation type="submission" date="2014-05" db="EMBL/GenBank/DDBJ databases">
        <authorList>
            <person name="Chronopoulou M."/>
        </authorList>
    </citation>
    <scope>NUCLEOTIDE SEQUENCE</scope>
    <source>
        <tissue evidence="2">Whole organism</tissue>
    </source>
</reference>
<accession>A0A0K2TC31</accession>
<feature type="region of interest" description="Disordered" evidence="1">
    <location>
        <begin position="32"/>
        <end position="52"/>
    </location>
</feature>
<dbReference type="EMBL" id="HACA01005645">
    <property type="protein sequence ID" value="CDW23006.1"/>
    <property type="molecule type" value="Transcribed_RNA"/>
</dbReference>
<evidence type="ECO:0000313" key="2">
    <source>
        <dbReference type="EMBL" id="CDW23006.1"/>
    </source>
</evidence>
<dbReference type="OrthoDB" id="300641at2759"/>
<evidence type="ECO:0000256" key="1">
    <source>
        <dbReference type="SAM" id="MobiDB-lite"/>
    </source>
</evidence>
<organism evidence="2">
    <name type="scientific">Lepeophtheirus salmonis</name>
    <name type="common">Salmon louse</name>
    <name type="synonym">Caligus salmonis</name>
    <dbReference type="NCBI Taxonomy" id="72036"/>
    <lineage>
        <taxon>Eukaryota</taxon>
        <taxon>Metazoa</taxon>
        <taxon>Ecdysozoa</taxon>
        <taxon>Arthropoda</taxon>
        <taxon>Crustacea</taxon>
        <taxon>Multicrustacea</taxon>
        <taxon>Hexanauplia</taxon>
        <taxon>Copepoda</taxon>
        <taxon>Siphonostomatoida</taxon>
        <taxon>Caligidae</taxon>
        <taxon>Lepeophtheirus</taxon>
    </lineage>
</organism>
<name>A0A0K2TC31_LEPSM</name>
<feature type="region of interest" description="Disordered" evidence="1">
    <location>
        <begin position="169"/>
        <end position="191"/>
    </location>
</feature>
<feature type="compositionally biased region" description="Polar residues" evidence="1">
    <location>
        <begin position="169"/>
        <end position="178"/>
    </location>
</feature>
<feature type="compositionally biased region" description="Basic residues" evidence="1">
    <location>
        <begin position="179"/>
        <end position="189"/>
    </location>
</feature>
<protein>
    <submittedName>
        <fullName evidence="2">Uncharacterized protein</fullName>
    </submittedName>
</protein>
<gene>
    <name evidence="2" type="primary">Dyak\GE14542</name>
</gene>